<dbReference type="EMBL" id="JAVDRD010000001">
    <property type="protein sequence ID" value="MDR6509862.1"/>
    <property type="molecule type" value="Genomic_DNA"/>
</dbReference>
<dbReference type="PROSITE" id="PS50977">
    <property type="entry name" value="HTH_TETR_2"/>
    <property type="match status" value="1"/>
</dbReference>
<protein>
    <submittedName>
        <fullName evidence="4">AcrR family transcriptional regulator</fullName>
    </submittedName>
</protein>
<dbReference type="InterPro" id="IPR050109">
    <property type="entry name" value="HTH-type_TetR-like_transc_reg"/>
</dbReference>
<dbReference type="Pfam" id="PF00440">
    <property type="entry name" value="TetR_N"/>
    <property type="match status" value="1"/>
</dbReference>
<dbReference type="RefSeq" id="WP_107716272.1">
    <property type="nucleotide sequence ID" value="NZ_JAVDRD010000001.1"/>
</dbReference>
<keyword evidence="5" id="KW-1185">Reference proteome</keyword>
<evidence type="ECO:0000313" key="5">
    <source>
        <dbReference type="Proteomes" id="UP001184150"/>
    </source>
</evidence>
<organism evidence="4 5">
    <name type="scientific">Novosphingobium capsulatum</name>
    <dbReference type="NCBI Taxonomy" id="13688"/>
    <lineage>
        <taxon>Bacteria</taxon>
        <taxon>Pseudomonadati</taxon>
        <taxon>Pseudomonadota</taxon>
        <taxon>Alphaproteobacteria</taxon>
        <taxon>Sphingomonadales</taxon>
        <taxon>Sphingomonadaceae</taxon>
        <taxon>Novosphingobium</taxon>
    </lineage>
</organism>
<dbReference type="PANTHER" id="PTHR30055:SF226">
    <property type="entry name" value="HTH-TYPE TRANSCRIPTIONAL REGULATOR PKSA"/>
    <property type="match status" value="1"/>
</dbReference>
<proteinExistence type="predicted"/>
<feature type="DNA-binding region" description="H-T-H motif" evidence="2">
    <location>
        <begin position="74"/>
        <end position="93"/>
    </location>
</feature>
<accession>A0ABU1MHU0</accession>
<dbReference type="SUPFAM" id="SSF48498">
    <property type="entry name" value="Tetracyclin repressor-like, C-terminal domain"/>
    <property type="match status" value="1"/>
</dbReference>
<comment type="caution">
    <text evidence="4">The sequence shown here is derived from an EMBL/GenBank/DDBJ whole genome shotgun (WGS) entry which is preliminary data.</text>
</comment>
<dbReference type="Gene3D" id="1.10.357.10">
    <property type="entry name" value="Tetracycline Repressor, domain 2"/>
    <property type="match status" value="1"/>
</dbReference>
<keyword evidence="1 2" id="KW-0238">DNA-binding</keyword>
<dbReference type="InterPro" id="IPR036271">
    <property type="entry name" value="Tet_transcr_reg_TetR-rel_C_sf"/>
</dbReference>
<dbReference type="InterPro" id="IPR009057">
    <property type="entry name" value="Homeodomain-like_sf"/>
</dbReference>
<reference evidence="4 5" key="1">
    <citation type="submission" date="2023-07" db="EMBL/GenBank/DDBJ databases">
        <title>Sorghum-associated microbial communities from plants grown in Nebraska, USA.</title>
        <authorList>
            <person name="Schachtman D."/>
        </authorList>
    </citation>
    <scope>NUCLEOTIDE SEQUENCE [LARGE SCALE GENOMIC DNA]</scope>
    <source>
        <strain evidence="4 5">DS1027</strain>
    </source>
</reference>
<sequence>MAAFSRGVLRSSLSRDKLCLSIDQNCSSRHDMVMTTRASAKARRPQRYDGADNRRAVLDAALTVFSELGFEAASTRAIAAAAGIEQGHLAYYFPSKAALWQNVVEAFAHEGEDLLRAALEGDDLERPAETAARVLPGLLRVFARNPRLTRLMLQEFSVHSQRHDWVVETFGAPVWHLLEPLFVALRAKGLLSGAPPAVAYFNLVGAALITFGNHDLIKRLADCDTRADAMIDATICYILGPVLSPAPAIAQNLSVPRTP</sequence>
<name>A0ABU1MHU0_9SPHN</name>
<evidence type="ECO:0000259" key="3">
    <source>
        <dbReference type="PROSITE" id="PS50977"/>
    </source>
</evidence>
<dbReference type="PANTHER" id="PTHR30055">
    <property type="entry name" value="HTH-TYPE TRANSCRIPTIONAL REGULATOR RUTR"/>
    <property type="match status" value="1"/>
</dbReference>
<dbReference type="PRINTS" id="PR00455">
    <property type="entry name" value="HTHTETR"/>
</dbReference>
<dbReference type="SUPFAM" id="SSF46689">
    <property type="entry name" value="Homeodomain-like"/>
    <property type="match status" value="1"/>
</dbReference>
<dbReference type="Proteomes" id="UP001184150">
    <property type="component" value="Unassembled WGS sequence"/>
</dbReference>
<dbReference type="InterPro" id="IPR001647">
    <property type="entry name" value="HTH_TetR"/>
</dbReference>
<feature type="domain" description="HTH tetR-type" evidence="3">
    <location>
        <begin position="51"/>
        <end position="111"/>
    </location>
</feature>
<evidence type="ECO:0000313" key="4">
    <source>
        <dbReference type="EMBL" id="MDR6509862.1"/>
    </source>
</evidence>
<evidence type="ECO:0000256" key="2">
    <source>
        <dbReference type="PROSITE-ProRule" id="PRU00335"/>
    </source>
</evidence>
<gene>
    <name evidence="4" type="ORF">J2792_000702</name>
</gene>
<evidence type="ECO:0000256" key="1">
    <source>
        <dbReference type="ARBA" id="ARBA00023125"/>
    </source>
</evidence>